<dbReference type="SUPFAM" id="SSF53098">
    <property type="entry name" value="Ribonuclease H-like"/>
    <property type="match status" value="1"/>
</dbReference>
<evidence type="ECO:0000313" key="3">
    <source>
        <dbReference type="Proteomes" id="UP001296873"/>
    </source>
</evidence>
<gene>
    <name evidence="2" type="ORF">CKO28_14700</name>
</gene>
<dbReference type="InterPro" id="IPR047654">
    <property type="entry name" value="IS1634_transpos"/>
</dbReference>
<proteinExistence type="predicted"/>
<sequence>MPTAAARLRTLIKGGVAVPRPEEALTISRSLPHGHVAAVLGMAEQLDLPKLLIGRRGNRPVDRRMRDLVLAMIVQRILAPSSKLATVRALNPETASSSLGSRLDLGEVREHEIYAALDWLVERQPYIETALANRHLSEGTLTLYDVSSSYLEGRCCELARHGYSRDHRADRPQIVYGLLCDPDGVPIAVEVFEGDTADPNTLTSQIDKLKRRFGLKRVVLVGDRGMITSARIREELAPAGLDWITALRAPAIRQLVDDGPLQLSLFDDRDLAEIAAPEQFPGERLVVCRNPQLADERGRKREALLAATERALDKVKKAVQRQRAPLRGEAEIGQAVGAVLDRHKMAKHFEITITEDSFTYRRKTDSIAAEARLDGIYVVRTNVPAETLSAEQAVGAYKSLGQVEQAFRSLKTVDLEIRPVFHWAAPRVRAHVFLCMLAYHVEAQMRARLAPILFDDHDPEGADAERWSIVAPAERSEAATRKTAARRTDDDLPVHSFQSLLDDLGTLCLNTVSLPSNPDYSFDQPTRPTRLQARAFELLGVSA</sequence>
<keyword evidence="3" id="KW-1185">Reference proteome</keyword>
<dbReference type="Pfam" id="PF01609">
    <property type="entry name" value="DDE_Tnp_1"/>
    <property type="match status" value="1"/>
</dbReference>
<dbReference type="Proteomes" id="UP001296873">
    <property type="component" value="Unassembled WGS sequence"/>
</dbReference>
<feature type="domain" description="Transposase IS4-like" evidence="1">
    <location>
        <begin position="159"/>
        <end position="439"/>
    </location>
</feature>
<protein>
    <submittedName>
        <fullName evidence="2">IS1634 family transposase</fullName>
    </submittedName>
</protein>
<evidence type="ECO:0000259" key="1">
    <source>
        <dbReference type="Pfam" id="PF01609"/>
    </source>
</evidence>
<accession>A0ABS1DGC2</accession>
<dbReference type="PANTHER" id="PTHR34614:SF2">
    <property type="entry name" value="TRANSPOSASE IS4-LIKE DOMAIN-CONTAINING PROTEIN"/>
    <property type="match status" value="1"/>
</dbReference>
<reference evidence="2 3" key="1">
    <citation type="journal article" date="2020" name="Microorganisms">
        <title>Osmotic Adaptation and Compatible Solute Biosynthesis of Phototrophic Bacteria as Revealed from Genome Analyses.</title>
        <authorList>
            <person name="Imhoff J.F."/>
            <person name="Rahn T."/>
            <person name="Kunzel S."/>
            <person name="Keller A."/>
            <person name="Neulinger S.C."/>
        </authorList>
    </citation>
    <scope>NUCLEOTIDE SEQUENCE [LARGE SCALE GENOMIC DNA]</scope>
    <source>
        <strain evidence="2 3">DSM 9895</strain>
    </source>
</reference>
<dbReference type="InterPro" id="IPR012337">
    <property type="entry name" value="RNaseH-like_sf"/>
</dbReference>
<dbReference type="RefSeq" id="WP_200341616.1">
    <property type="nucleotide sequence ID" value="NZ_NRRL01000044.1"/>
</dbReference>
<dbReference type="NCBIfam" id="NF033559">
    <property type="entry name" value="transpos_IS1634"/>
    <property type="match status" value="1"/>
</dbReference>
<dbReference type="EMBL" id="NRRL01000044">
    <property type="protein sequence ID" value="MBK1669284.1"/>
    <property type="molecule type" value="Genomic_DNA"/>
</dbReference>
<dbReference type="PANTHER" id="PTHR34614">
    <property type="match status" value="1"/>
</dbReference>
<evidence type="ECO:0000313" key="2">
    <source>
        <dbReference type="EMBL" id="MBK1669284.1"/>
    </source>
</evidence>
<dbReference type="InterPro" id="IPR002559">
    <property type="entry name" value="Transposase_11"/>
</dbReference>
<organism evidence="2 3">
    <name type="scientific">Rhodovibrio sodomensis</name>
    <dbReference type="NCBI Taxonomy" id="1088"/>
    <lineage>
        <taxon>Bacteria</taxon>
        <taxon>Pseudomonadati</taxon>
        <taxon>Pseudomonadota</taxon>
        <taxon>Alphaproteobacteria</taxon>
        <taxon>Rhodospirillales</taxon>
        <taxon>Rhodovibrionaceae</taxon>
        <taxon>Rhodovibrio</taxon>
    </lineage>
</organism>
<name>A0ABS1DGC2_9PROT</name>
<comment type="caution">
    <text evidence="2">The sequence shown here is derived from an EMBL/GenBank/DDBJ whole genome shotgun (WGS) entry which is preliminary data.</text>
</comment>